<protein>
    <submittedName>
        <fullName evidence="2">Uncharacterized protein</fullName>
    </submittedName>
</protein>
<evidence type="ECO:0000256" key="1">
    <source>
        <dbReference type="SAM" id="MobiDB-lite"/>
    </source>
</evidence>
<feature type="compositionally biased region" description="Basic and acidic residues" evidence="1">
    <location>
        <begin position="39"/>
        <end position="55"/>
    </location>
</feature>
<gene>
    <name evidence="2" type="ORF">GCK32_011979</name>
</gene>
<evidence type="ECO:0000313" key="2">
    <source>
        <dbReference type="EMBL" id="KAK5970542.1"/>
    </source>
</evidence>
<accession>A0AAN8FAN2</accession>
<dbReference type="AlphaFoldDB" id="A0AAN8FAN2"/>
<reference evidence="2 3" key="1">
    <citation type="submission" date="2019-10" db="EMBL/GenBank/DDBJ databases">
        <title>Assembly and Annotation for the nematode Trichostrongylus colubriformis.</title>
        <authorList>
            <person name="Martin J."/>
        </authorList>
    </citation>
    <scope>NUCLEOTIDE SEQUENCE [LARGE SCALE GENOMIC DNA]</scope>
    <source>
        <strain evidence="2">G859</strain>
        <tissue evidence="2">Whole worm</tissue>
    </source>
</reference>
<keyword evidence="3" id="KW-1185">Reference proteome</keyword>
<dbReference type="Proteomes" id="UP001331761">
    <property type="component" value="Unassembled WGS sequence"/>
</dbReference>
<feature type="compositionally biased region" description="Polar residues" evidence="1">
    <location>
        <begin position="56"/>
        <end position="67"/>
    </location>
</feature>
<sequence length="242" mass="27644">MERRRRERRATTPIPEDPFCTVLPGFVRAKDGNPIPSDSEVKQSKRESRRQERSTNQDGNGHGNRSSARPHRELSPTMLPGVRSIPREISETFKNQLHPGEYYAKSLTQYLGPFDHEPTEEELPSGDTYFILQSMGRIRETGKCVFRNVRQLTIPARELPARPISPSELPGVRALSAEIDEEMRRDLTPGKYYAKSMTRYLGPYDNIPTKDMLPRGESYVILQEMGRITTGLVLRKVTQLDC</sequence>
<evidence type="ECO:0000313" key="3">
    <source>
        <dbReference type="Proteomes" id="UP001331761"/>
    </source>
</evidence>
<name>A0AAN8FAN2_TRICO</name>
<organism evidence="2 3">
    <name type="scientific">Trichostrongylus colubriformis</name>
    <name type="common">Black scour worm</name>
    <dbReference type="NCBI Taxonomy" id="6319"/>
    <lineage>
        <taxon>Eukaryota</taxon>
        <taxon>Metazoa</taxon>
        <taxon>Ecdysozoa</taxon>
        <taxon>Nematoda</taxon>
        <taxon>Chromadorea</taxon>
        <taxon>Rhabditida</taxon>
        <taxon>Rhabditina</taxon>
        <taxon>Rhabditomorpha</taxon>
        <taxon>Strongyloidea</taxon>
        <taxon>Trichostrongylidae</taxon>
        <taxon>Trichostrongylus</taxon>
    </lineage>
</organism>
<comment type="caution">
    <text evidence="2">The sequence shown here is derived from an EMBL/GenBank/DDBJ whole genome shotgun (WGS) entry which is preliminary data.</text>
</comment>
<feature type="region of interest" description="Disordered" evidence="1">
    <location>
        <begin position="1"/>
        <end position="83"/>
    </location>
</feature>
<proteinExistence type="predicted"/>
<dbReference type="EMBL" id="WIXE01018853">
    <property type="protein sequence ID" value="KAK5970542.1"/>
    <property type="molecule type" value="Genomic_DNA"/>
</dbReference>